<keyword evidence="2" id="KW-1185">Reference proteome</keyword>
<gene>
    <name evidence="1" type="ORF">PIB30_042239</name>
</gene>
<proteinExistence type="predicted"/>
<evidence type="ECO:0000313" key="1">
    <source>
        <dbReference type="EMBL" id="MED6220170.1"/>
    </source>
</evidence>
<dbReference type="EMBL" id="JASCZI010272099">
    <property type="protein sequence ID" value="MED6220170.1"/>
    <property type="molecule type" value="Genomic_DNA"/>
</dbReference>
<name>A0ABU6ZDY5_9FABA</name>
<accession>A0ABU6ZDY5</accession>
<evidence type="ECO:0000313" key="2">
    <source>
        <dbReference type="Proteomes" id="UP001341840"/>
    </source>
</evidence>
<comment type="caution">
    <text evidence="1">The sequence shown here is derived from an EMBL/GenBank/DDBJ whole genome shotgun (WGS) entry which is preliminary data.</text>
</comment>
<dbReference type="Proteomes" id="UP001341840">
    <property type="component" value="Unassembled WGS sequence"/>
</dbReference>
<sequence>MRVEDRKGLKALPASSGDLREWVAKLELLELELMGVNSCEEADWCPIPFRTLDAWLIDGGFKKCSHINYNIERIELEIGKIDEEVEKGDLDECTLARKRAL</sequence>
<protein>
    <submittedName>
        <fullName evidence="1">Uncharacterized protein</fullName>
    </submittedName>
</protein>
<reference evidence="1 2" key="1">
    <citation type="journal article" date="2023" name="Plants (Basel)">
        <title>Bridging the Gap: Combining Genomics and Transcriptomics Approaches to Understand Stylosanthes scabra, an Orphan Legume from the Brazilian Caatinga.</title>
        <authorList>
            <person name="Ferreira-Neto J.R.C."/>
            <person name="da Silva M.D."/>
            <person name="Binneck E."/>
            <person name="de Melo N.F."/>
            <person name="da Silva R.H."/>
            <person name="de Melo A.L.T.M."/>
            <person name="Pandolfi V."/>
            <person name="Bustamante F.O."/>
            <person name="Brasileiro-Vidal A.C."/>
            <person name="Benko-Iseppon A.M."/>
        </authorList>
    </citation>
    <scope>NUCLEOTIDE SEQUENCE [LARGE SCALE GENOMIC DNA]</scope>
    <source>
        <tissue evidence="1">Leaves</tissue>
    </source>
</reference>
<organism evidence="1 2">
    <name type="scientific">Stylosanthes scabra</name>
    <dbReference type="NCBI Taxonomy" id="79078"/>
    <lineage>
        <taxon>Eukaryota</taxon>
        <taxon>Viridiplantae</taxon>
        <taxon>Streptophyta</taxon>
        <taxon>Embryophyta</taxon>
        <taxon>Tracheophyta</taxon>
        <taxon>Spermatophyta</taxon>
        <taxon>Magnoliopsida</taxon>
        <taxon>eudicotyledons</taxon>
        <taxon>Gunneridae</taxon>
        <taxon>Pentapetalae</taxon>
        <taxon>rosids</taxon>
        <taxon>fabids</taxon>
        <taxon>Fabales</taxon>
        <taxon>Fabaceae</taxon>
        <taxon>Papilionoideae</taxon>
        <taxon>50 kb inversion clade</taxon>
        <taxon>dalbergioids sensu lato</taxon>
        <taxon>Dalbergieae</taxon>
        <taxon>Pterocarpus clade</taxon>
        <taxon>Stylosanthes</taxon>
    </lineage>
</organism>